<dbReference type="Pfam" id="PF01636">
    <property type="entry name" value="APH"/>
    <property type="match status" value="1"/>
</dbReference>
<comment type="caution">
    <text evidence="2">The sequence shown here is derived from an EMBL/GenBank/DDBJ whole genome shotgun (WGS) entry which is preliminary data.</text>
</comment>
<dbReference type="EMBL" id="LAZR01066605">
    <property type="protein sequence ID" value="KKK53246.1"/>
    <property type="molecule type" value="Genomic_DNA"/>
</dbReference>
<feature type="non-terminal residue" evidence="2">
    <location>
        <position position="1"/>
    </location>
</feature>
<dbReference type="AlphaFoldDB" id="A0A0F8YZ50"/>
<accession>A0A0F8YZ50</accession>
<proteinExistence type="predicted"/>
<evidence type="ECO:0000259" key="1">
    <source>
        <dbReference type="Pfam" id="PF01636"/>
    </source>
</evidence>
<protein>
    <recommendedName>
        <fullName evidence="1">Aminoglycoside phosphotransferase domain-containing protein</fullName>
    </recommendedName>
</protein>
<dbReference type="SUPFAM" id="SSF56112">
    <property type="entry name" value="Protein kinase-like (PK-like)"/>
    <property type="match status" value="1"/>
</dbReference>
<dbReference type="InterPro" id="IPR011009">
    <property type="entry name" value="Kinase-like_dom_sf"/>
</dbReference>
<evidence type="ECO:0000313" key="2">
    <source>
        <dbReference type="EMBL" id="KKK53246.1"/>
    </source>
</evidence>
<reference evidence="2" key="1">
    <citation type="journal article" date="2015" name="Nature">
        <title>Complex archaea that bridge the gap between prokaryotes and eukaryotes.</title>
        <authorList>
            <person name="Spang A."/>
            <person name="Saw J.H."/>
            <person name="Jorgensen S.L."/>
            <person name="Zaremba-Niedzwiedzka K."/>
            <person name="Martijn J."/>
            <person name="Lind A.E."/>
            <person name="van Eijk R."/>
            <person name="Schleper C."/>
            <person name="Guy L."/>
            <person name="Ettema T.J."/>
        </authorList>
    </citation>
    <scope>NUCLEOTIDE SEQUENCE</scope>
</reference>
<feature type="domain" description="Aminoglycoside phosphotransferase" evidence="1">
    <location>
        <begin position="3"/>
        <end position="189"/>
    </location>
</feature>
<sequence>CVLRALKGCAIAPELRAAADTPDGLCLVYRYLPGPAWSGDPAPVAQVLRKVHGLGLGLGLGPQAGAALRRVSSDPASLRAEGHRLLAETGAVAASLRDLVPPAARGPEGPETVLHGDPVPGNIVLTETGAGTEARLIDWQCPARGEAARDLAMFLSPAMQVVNGRPPLDGPATAAFLAAYGNARATARLHSLRPLLSWRMACYCAWKSARGDRAYARGLEAELALLATLREG</sequence>
<dbReference type="InterPro" id="IPR002575">
    <property type="entry name" value="Aminoglycoside_PTrfase"/>
</dbReference>
<dbReference type="Gene3D" id="3.90.1200.10">
    <property type="match status" value="1"/>
</dbReference>
<organism evidence="2">
    <name type="scientific">marine sediment metagenome</name>
    <dbReference type="NCBI Taxonomy" id="412755"/>
    <lineage>
        <taxon>unclassified sequences</taxon>
        <taxon>metagenomes</taxon>
        <taxon>ecological metagenomes</taxon>
    </lineage>
</organism>
<name>A0A0F8YZ50_9ZZZZ</name>
<gene>
    <name evidence="2" type="ORF">LCGC14_3096700</name>
</gene>